<dbReference type="InterPro" id="IPR008979">
    <property type="entry name" value="Galactose-bd-like_sf"/>
</dbReference>
<dbReference type="GO" id="GO:0005634">
    <property type="term" value="C:nucleus"/>
    <property type="evidence" value="ECO:0007669"/>
    <property type="project" value="InterPro"/>
</dbReference>
<evidence type="ECO:0000259" key="1">
    <source>
        <dbReference type="Pfam" id="PF01834"/>
    </source>
</evidence>
<evidence type="ECO:0000313" key="2">
    <source>
        <dbReference type="EMBL" id="CAG5118440.1"/>
    </source>
</evidence>
<feature type="non-terminal residue" evidence="2">
    <location>
        <position position="1"/>
    </location>
</feature>
<organism evidence="2 3">
    <name type="scientific">Candidula unifasciata</name>
    <dbReference type="NCBI Taxonomy" id="100452"/>
    <lineage>
        <taxon>Eukaryota</taxon>
        <taxon>Metazoa</taxon>
        <taxon>Spiralia</taxon>
        <taxon>Lophotrochozoa</taxon>
        <taxon>Mollusca</taxon>
        <taxon>Gastropoda</taxon>
        <taxon>Heterobranchia</taxon>
        <taxon>Euthyneura</taxon>
        <taxon>Panpulmonata</taxon>
        <taxon>Eupulmonata</taxon>
        <taxon>Stylommatophora</taxon>
        <taxon>Helicina</taxon>
        <taxon>Helicoidea</taxon>
        <taxon>Geomitridae</taxon>
        <taxon>Candidula</taxon>
    </lineage>
</organism>
<dbReference type="EMBL" id="CAJHNH020000555">
    <property type="protein sequence ID" value="CAG5118440.1"/>
    <property type="molecule type" value="Genomic_DNA"/>
</dbReference>
<dbReference type="OrthoDB" id="25840at2759"/>
<evidence type="ECO:0000313" key="3">
    <source>
        <dbReference type="Proteomes" id="UP000678393"/>
    </source>
</evidence>
<dbReference type="AlphaFoldDB" id="A0A8S3YTK0"/>
<dbReference type="Proteomes" id="UP000678393">
    <property type="component" value="Unassembled WGS sequence"/>
</dbReference>
<dbReference type="InterPro" id="IPR002706">
    <property type="entry name" value="Xrcc1_N"/>
</dbReference>
<sequence length="201" mass="21880">MPVIEIQHVVSCSSADKNNPAENLLKADGARKWKCASPGEKSISCVLQFSKSSQIHSIDIGNEGSAFVEVLVGKATAASDQDFEVLLVASAFMSPLESRNGTNKNAVRMFGPEKLNTVTASQKWDRVKIVCTQPFSKLFQYGLSFIKFHSPPETDNGETQVKKFGAFAVKDDEDDAADDIRVGSMFANRLHKDVSPAPKPT</sequence>
<dbReference type="FunFam" id="2.60.120.260:FF:000025">
    <property type="entry name" value="DNA repair protein XRCC1 isoform X1"/>
    <property type="match status" value="1"/>
</dbReference>
<dbReference type="GO" id="GO:0000012">
    <property type="term" value="P:single strand break repair"/>
    <property type="evidence" value="ECO:0007669"/>
    <property type="project" value="InterPro"/>
</dbReference>
<dbReference type="Gene3D" id="2.60.120.260">
    <property type="entry name" value="Galactose-binding domain-like"/>
    <property type="match status" value="1"/>
</dbReference>
<proteinExistence type="predicted"/>
<keyword evidence="3" id="KW-1185">Reference proteome</keyword>
<protein>
    <recommendedName>
        <fullName evidence="1">DNA-repair protein Xrcc1 N-terminal domain-containing protein</fullName>
    </recommendedName>
</protein>
<dbReference type="PANTHER" id="PTHR11370:SF5">
    <property type="entry name" value="DNA REPAIR PROTEIN XRCC1"/>
    <property type="match status" value="1"/>
</dbReference>
<accession>A0A8S3YTK0</accession>
<reference evidence="2" key="1">
    <citation type="submission" date="2021-04" db="EMBL/GenBank/DDBJ databases">
        <authorList>
            <consortium name="Molecular Ecology Group"/>
        </authorList>
    </citation>
    <scope>NUCLEOTIDE SEQUENCE</scope>
</reference>
<dbReference type="PANTHER" id="PTHR11370">
    <property type="entry name" value="DNA-REPAIR PROTEIN XRCC1"/>
    <property type="match status" value="1"/>
</dbReference>
<dbReference type="GO" id="GO:0003684">
    <property type="term" value="F:damaged DNA binding"/>
    <property type="evidence" value="ECO:0007669"/>
    <property type="project" value="InterPro"/>
</dbReference>
<gene>
    <name evidence="2" type="ORF">CUNI_LOCUS3998</name>
</gene>
<name>A0A8S3YTK0_9EUPU</name>
<dbReference type="SUPFAM" id="SSF49785">
    <property type="entry name" value="Galactose-binding domain-like"/>
    <property type="match status" value="1"/>
</dbReference>
<comment type="caution">
    <text evidence="2">The sequence shown here is derived from an EMBL/GenBank/DDBJ whole genome shotgun (WGS) entry which is preliminary data.</text>
</comment>
<dbReference type="GO" id="GO:0006284">
    <property type="term" value="P:base-excision repair"/>
    <property type="evidence" value="ECO:0007669"/>
    <property type="project" value="TreeGrafter"/>
</dbReference>
<feature type="domain" description="DNA-repair protein Xrcc1 N-terminal" evidence="1">
    <location>
        <begin position="1"/>
        <end position="148"/>
    </location>
</feature>
<dbReference type="Pfam" id="PF01834">
    <property type="entry name" value="XRCC1_N"/>
    <property type="match status" value="1"/>
</dbReference>